<dbReference type="GO" id="GO:0016301">
    <property type="term" value="F:kinase activity"/>
    <property type="evidence" value="ECO:0007669"/>
    <property type="project" value="InterPro"/>
</dbReference>
<dbReference type="EMBL" id="JPRH01000008">
    <property type="protein sequence ID" value="KFF10922.1"/>
    <property type="molecule type" value="Genomic_DNA"/>
</dbReference>
<name>A0A086A2K8_9FLAO</name>
<dbReference type="STRING" id="445961.IW15_17260"/>
<evidence type="ECO:0000259" key="1">
    <source>
        <dbReference type="Pfam" id="PF00485"/>
    </source>
</evidence>
<evidence type="ECO:0000313" key="2">
    <source>
        <dbReference type="EMBL" id="KFF10922.1"/>
    </source>
</evidence>
<evidence type="ECO:0000313" key="3">
    <source>
        <dbReference type="Proteomes" id="UP000028705"/>
    </source>
</evidence>
<organism evidence="2 3">
    <name type="scientific">Chryseobacterium soli</name>
    <dbReference type="NCBI Taxonomy" id="445961"/>
    <lineage>
        <taxon>Bacteria</taxon>
        <taxon>Pseudomonadati</taxon>
        <taxon>Bacteroidota</taxon>
        <taxon>Flavobacteriia</taxon>
        <taxon>Flavobacteriales</taxon>
        <taxon>Weeksellaceae</taxon>
        <taxon>Chryseobacterium group</taxon>
        <taxon>Chryseobacterium</taxon>
    </lineage>
</organism>
<dbReference type="OrthoDB" id="1249303at2"/>
<gene>
    <name evidence="2" type="ORF">IW15_17260</name>
</gene>
<proteinExistence type="predicted"/>
<protein>
    <recommendedName>
        <fullName evidence="1">Phosphoribulokinase/uridine kinase domain-containing protein</fullName>
    </recommendedName>
</protein>
<dbReference type="InterPro" id="IPR006083">
    <property type="entry name" value="PRK/URK"/>
</dbReference>
<reference evidence="2 3" key="1">
    <citation type="submission" date="2014-07" db="EMBL/GenBank/DDBJ databases">
        <title>Genome of Chryseobacterium soli DSM 19298.</title>
        <authorList>
            <person name="Stropko S.J."/>
            <person name="Pipes S.E."/>
            <person name="Newman J."/>
        </authorList>
    </citation>
    <scope>NUCLEOTIDE SEQUENCE [LARGE SCALE GENOMIC DNA]</scope>
    <source>
        <strain evidence="2 3">DSM 19298</strain>
    </source>
</reference>
<sequence>MIGDVIELQEKHLHTAENIYKTIEQKLSLDADHKWAVGICGESGSGKSVTAFALQKVMEQNGVSSMVLQMDDYFTLPPKKNHENRQKSLDNVGIHEVQLNSILENLKQFKAGKKSIEKPLVDYQANSISKETVKTDNIQVLIIEGTYILDIDDFDFSIFIDRNYKDTYENRMKRNRDEQSDFIEKVLDIEHQIISNFKDKANLILDKNYQITMP</sequence>
<dbReference type="PANTHER" id="PTHR10285">
    <property type="entry name" value="URIDINE KINASE"/>
    <property type="match status" value="1"/>
</dbReference>
<dbReference type="AlphaFoldDB" id="A0A086A2K8"/>
<accession>A0A086A2K8</accession>
<dbReference type="eggNOG" id="COG0572">
    <property type="taxonomic scope" value="Bacteria"/>
</dbReference>
<dbReference type="SUPFAM" id="SSF52540">
    <property type="entry name" value="P-loop containing nucleoside triphosphate hydrolases"/>
    <property type="match status" value="1"/>
</dbReference>
<comment type="caution">
    <text evidence="2">The sequence shown here is derived from an EMBL/GenBank/DDBJ whole genome shotgun (WGS) entry which is preliminary data.</text>
</comment>
<feature type="domain" description="Phosphoribulokinase/uridine kinase" evidence="1">
    <location>
        <begin position="37"/>
        <end position="188"/>
    </location>
</feature>
<dbReference type="RefSeq" id="WP_034713701.1">
    <property type="nucleotide sequence ID" value="NZ_JPRH01000008.1"/>
</dbReference>
<dbReference type="InterPro" id="IPR027417">
    <property type="entry name" value="P-loop_NTPase"/>
</dbReference>
<keyword evidence="3" id="KW-1185">Reference proteome</keyword>
<dbReference type="Proteomes" id="UP000028705">
    <property type="component" value="Unassembled WGS sequence"/>
</dbReference>
<dbReference type="Gene3D" id="3.40.50.300">
    <property type="entry name" value="P-loop containing nucleotide triphosphate hydrolases"/>
    <property type="match status" value="1"/>
</dbReference>
<dbReference type="GO" id="GO:0005524">
    <property type="term" value="F:ATP binding"/>
    <property type="evidence" value="ECO:0007669"/>
    <property type="project" value="InterPro"/>
</dbReference>
<dbReference type="Pfam" id="PF00485">
    <property type="entry name" value="PRK"/>
    <property type="match status" value="1"/>
</dbReference>